<dbReference type="PANTHER" id="PTHR48054">
    <property type="entry name" value="RECEPTOR KINASE-LIKE PROTEIN XA21"/>
    <property type="match status" value="1"/>
</dbReference>
<dbReference type="Proteomes" id="UP000193642">
    <property type="component" value="Unassembled WGS sequence"/>
</dbReference>
<evidence type="ECO:0000256" key="3">
    <source>
        <dbReference type="ARBA" id="ARBA00022614"/>
    </source>
</evidence>
<dbReference type="InterPro" id="IPR052592">
    <property type="entry name" value="LRR-RLK"/>
</dbReference>
<dbReference type="PANTHER" id="PTHR48054:SF47">
    <property type="entry name" value="OS06G0179800 PROTEIN"/>
    <property type="match status" value="1"/>
</dbReference>
<keyword evidence="3" id="KW-0433">Leucine-rich repeat</keyword>
<keyword evidence="5" id="KW-0472">Membrane</keyword>
<organism evidence="6 7">
    <name type="scientific">Rhizoclosmatium globosum</name>
    <dbReference type="NCBI Taxonomy" id="329046"/>
    <lineage>
        <taxon>Eukaryota</taxon>
        <taxon>Fungi</taxon>
        <taxon>Fungi incertae sedis</taxon>
        <taxon>Chytridiomycota</taxon>
        <taxon>Chytridiomycota incertae sedis</taxon>
        <taxon>Chytridiomycetes</taxon>
        <taxon>Chytridiales</taxon>
        <taxon>Chytriomycetaceae</taxon>
        <taxon>Rhizoclosmatium</taxon>
    </lineage>
</organism>
<comment type="caution">
    <text evidence="6">The sequence shown here is derived from an EMBL/GenBank/DDBJ whole genome shotgun (WGS) entry which is preliminary data.</text>
</comment>
<dbReference type="OrthoDB" id="676979at2759"/>
<dbReference type="GO" id="GO:0005886">
    <property type="term" value="C:plasma membrane"/>
    <property type="evidence" value="ECO:0007669"/>
    <property type="project" value="UniProtKB-SubCell"/>
</dbReference>
<proteinExistence type="predicted"/>
<dbReference type="InterPro" id="IPR001611">
    <property type="entry name" value="Leu-rich_rpt"/>
</dbReference>
<sequence>MAMAVVHTNGSRSPDFIVHVCLADVLHIKSVVTNYEAAAAANQVPPAASMQTHLATETIQDIFAWIEPTKVVQYRLLSHRFNHALADFHFAVKNLSHFIPPHPKTYLENADKHDAAWFNMPPHYQEAYAVIRLSTVQGLDWQQTALISIRIHYAGLKDPLPNEFWDLTGLKAIEFNWCRLAGTIPPQLGNLINLMVLDFHDTRMSGRIPDEIGALVNLQVLVLNNNKFDGPLPPSIGNLSNLSQLMINNNMFSGTIPREIGNLVNLTELVLNSNQFEGGLPDTISGCKKLVQLDVSRNPRLGGVIPATIGDLTALEDLNLSACNVTGPIPSDLGACTLLKTLNLSQNKLSGSIPAELGSLARLKDLILHENNLSGEIPRSFNGDMRQLKNLLLGDNADLCGPVPFEICPPSCHELVLNMNATFILATQIQTQMIDCVDALSNGTAVRPSYNVRFHRQVSSSGILTPKARMVLELKQTNSIRYNLRHLLFRSERWSFVLGSCVSGTAHDINIEGMDKVAKLSVQRASVTRICASTQYTAANISTIFNYLGDSLTQVRNEAEACLTTYKMPPTRLGGIFDIDSLEVLVWLASQNPPDQKQFVINVCLGFFGKGNFEYYTFPELGNILELYSQFLKNTTGLTGVVNDRIVGCVPFYQRSTLSSIYEKYLWTPASRTWLYSQNTSTQLGFLNRLCDDESINGTMTMKLFFLLRVSNTDVHGAMLDCPKTRDTMWPLYSKMYTFIGLAVVAFSGFIAFGTLIYFELLF</sequence>
<dbReference type="InterPro" id="IPR003591">
    <property type="entry name" value="Leu-rich_rpt_typical-subtyp"/>
</dbReference>
<evidence type="ECO:0000256" key="2">
    <source>
        <dbReference type="ARBA" id="ARBA00022475"/>
    </source>
</evidence>
<dbReference type="FunFam" id="3.80.10.10:FF:000383">
    <property type="entry name" value="Leucine-rich repeat receptor protein kinase EMS1"/>
    <property type="match status" value="1"/>
</dbReference>
<feature type="transmembrane region" description="Helical" evidence="5">
    <location>
        <begin position="736"/>
        <end position="759"/>
    </location>
</feature>
<keyword evidence="5" id="KW-1133">Transmembrane helix</keyword>
<dbReference type="AlphaFoldDB" id="A0A1Y2BPW0"/>
<keyword evidence="2" id="KW-1003">Cell membrane</keyword>
<dbReference type="FunFam" id="3.80.10.10:FF:000041">
    <property type="entry name" value="LRR receptor-like serine/threonine-protein kinase ERECTA"/>
    <property type="match status" value="1"/>
</dbReference>
<keyword evidence="4" id="KW-0677">Repeat</keyword>
<protein>
    <submittedName>
        <fullName evidence="6">L domain-like protein</fullName>
    </submittedName>
</protein>
<name>A0A1Y2BPW0_9FUNG</name>
<keyword evidence="5" id="KW-0812">Transmembrane</keyword>
<dbReference type="Gene3D" id="3.80.10.10">
    <property type="entry name" value="Ribonuclease Inhibitor"/>
    <property type="match status" value="2"/>
</dbReference>
<evidence type="ECO:0000313" key="7">
    <source>
        <dbReference type="Proteomes" id="UP000193642"/>
    </source>
</evidence>
<dbReference type="STRING" id="329046.A0A1Y2BPW0"/>
<dbReference type="FunFam" id="3.80.10.10:FF:002851">
    <property type="entry name" value="Uncharacterized protein"/>
    <property type="match status" value="1"/>
</dbReference>
<dbReference type="Pfam" id="PF00560">
    <property type="entry name" value="LRR_1"/>
    <property type="match status" value="5"/>
</dbReference>
<evidence type="ECO:0000256" key="1">
    <source>
        <dbReference type="ARBA" id="ARBA00004236"/>
    </source>
</evidence>
<keyword evidence="7" id="KW-1185">Reference proteome</keyword>
<gene>
    <name evidence="6" type="ORF">BCR33DRAFT_790113</name>
</gene>
<evidence type="ECO:0000256" key="4">
    <source>
        <dbReference type="ARBA" id="ARBA00022737"/>
    </source>
</evidence>
<dbReference type="EMBL" id="MCGO01000054">
    <property type="protein sequence ID" value="ORY36647.1"/>
    <property type="molecule type" value="Genomic_DNA"/>
</dbReference>
<accession>A0A1Y2BPW0</accession>
<dbReference type="SMART" id="SM00369">
    <property type="entry name" value="LRR_TYP"/>
    <property type="match status" value="4"/>
</dbReference>
<dbReference type="SUPFAM" id="SSF52058">
    <property type="entry name" value="L domain-like"/>
    <property type="match status" value="1"/>
</dbReference>
<reference evidence="6 7" key="1">
    <citation type="submission" date="2016-07" db="EMBL/GenBank/DDBJ databases">
        <title>Pervasive Adenine N6-methylation of Active Genes in Fungi.</title>
        <authorList>
            <consortium name="DOE Joint Genome Institute"/>
            <person name="Mondo S.J."/>
            <person name="Dannebaum R.O."/>
            <person name="Kuo R.C."/>
            <person name="Labutti K."/>
            <person name="Haridas S."/>
            <person name="Kuo A."/>
            <person name="Salamov A."/>
            <person name="Ahrendt S.R."/>
            <person name="Lipzen A."/>
            <person name="Sullivan W."/>
            <person name="Andreopoulos W.B."/>
            <person name="Clum A."/>
            <person name="Lindquist E."/>
            <person name="Daum C."/>
            <person name="Ramamoorthy G.K."/>
            <person name="Gryganskyi A."/>
            <person name="Culley D."/>
            <person name="Magnuson J.K."/>
            <person name="James T.Y."/>
            <person name="O'Malley M.A."/>
            <person name="Stajich J.E."/>
            <person name="Spatafora J.W."/>
            <person name="Visel A."/>
            <person name="Grigoriev I.V."/>
        </authorList>
    </citation>
    <scope>NUCLEOTIDE SEQUENCE [LARGE SCALE GENOMIC DNA]</scope>
    <source>
        <strain evidence="6 7">JEL800</strain>
    </source>
</reference>
<dbReference type="InterPro" id="IPR032675">
    <property type="entry name" value="LRR_dom_sf"/>
</dbReference>
<comment type="subcellular location">
    <subcellularLocation>
        <location evidence="1">Cell membrane</location>
    </subcellularLocation>
</comment>
<evidence type="ECO:0000313" key="6">
    <source>
        <dbReference type="EMBL" id="ORY36647.1"/>
    </source>
</evidence>
<evidence type="ECO:0000256" key="5">
    <source>
        <dbReference type="SAM" id="Phobius"/>
    </source>
</evidence>